<accession>A0A2J7QTR0</accession>
<feature type="compositionally biased region" description="Gly residues" evidence="10">
    <location>
        <begin position="172"/>
        <end position="186"/>
    </location>
</feature>
<dbReference type="PROSITE" id="PS01358">
    <property type="entry name" value="ZF_RANBP2_1"/>
    <property type="match status" value="1"/>
</dbReference>
<dbReference type="Gene3D" id="4.10.1060.10">
    <property type="entry name" value="Zinc finger, RanBP2-type"/>
    <property type="match status" value="1"/>
</dbReference>
<dbReference type="AlphaFoldDB" id="A0A2J7QTR0"/>
<dbReference type="SMART" id="SM00360">
    <property type="entry name" value="RRM"/>
    <property type="match status" value="1"/>
</dbReference>
<feature type="domain" description="RRM" evidence="11">
    <location>
        <begin position="6"/>
        <end position="92"/>
    </location>
</feature>
<dbReference type="InterPro" id="IPR000504">
    <property type="entry name" value="RRM_dom"/>
</dbReference>
<feature type="compositionally biased region" description="Basic and acidic residues" evidence="10">
    <location>
        <begin position="120"/>
        <end position="131"/>
    </location>
</feature>
<feature type="region of interest" description="Disordered" evidence="10">
    <location>
        <begin position="166"/>
        <end position="237"/>
    </location>
</feature>
<keyword evidence="4 9" id="KW-0863">Zinc-finger</keyword>
<dbReference type="EMBL" id="NEVH01011193">
    <property type="protein sequence ID" value="PNF31970.1"/>
    <property type="molecule type" value="Genomic_DNA"/>
</dbReference>
<dbReference type="SUPFAM" id="SSF54928">
    <property type="entry name" value="RNA-binding domain, RBD"/>
    <property type="match status" value="1"/>
</dbReference>
<protein>
    <recommendedName>
        <fullName evidence="15">RNA-binding protein cabeza</fullName>
    </recommendedName>
</protein>
<evidence type="ECO:0000256" key="8">
    <source>
        <dbReference type="PROSITE-ProRule" id="PRU00176"/>
    </source>
</evidence>
<dbReference type="InterPro" id="IPR036443">
    <property type="entry name" value="Znf_RanBP2_sf"/>
</dbReference>
<dbReference type="GO" id="GO:0003723">
    <property type="term" value="F:RNA binding"/>
    <property type="evidence" value="ECO:0007669"/>
    <property type="project" value="UniProtKB-UniRule"/>
</dbReference>
<name>A0A2J7QTR0_9NEOP</name>
<keyword evidence="14" id="KW-1185">Reference proteome</keyword>
<dbReference type="Gene3D" id="3.30.70.330">
    <property type="match status" value="1"/>
</dbReference>
<evidence type="ECO:0000256" key="2">
    <source>
        <dbReference type="ARBA" id="ARBA00008448"/>
    </source>
</evidence>
<feature type="domain" description="RanBP2-type" evidence="12">
    <location>
        <begin position="140"/>
        <end position="171"/>
    </location>
</feature>
<evidence type="ECO:0000313" key="13">
    <source>
        <dbReference type="EMBL" id="PNF31970.1"/>
    </source>
</evidence>
<evidence type="ECO:0000256" key="10">
    <source>
        <dbReference type="SAM" id="MobiDB-lite"/>
    </source>
</evidence>
<evidence type="ECO:0000259" key="11">
    <source>
        <dbReference type="PROSITE" id="PS50102"/>
    </source>
</evidence>
<evidence type="ECO:0000313" key="14">
    <source>
        <dbReference type="Proteomes" id="UP000235965"/>
    </source>
</evidence>
<dbReference type="Pfam" id="PF00641">
    <property type="entry name" value="Zn_ribbon_RanBP"/>
    <property type="match status" value="1"/>
</dbReference>
<dbReference type="GO" id="GO:0006355">
    <property type="term" value="P:regulation of DNA-templated transcription"/>
    <property type="evidence" value="ECO:0007669"/>
    <property type="project" value="InterPro"/>
</dbReference>
<keyword evidence="5" id="KW-0862">Zinc</keyword>
<dbReference type="Proteomes" id="UP000235965">
    <property type="component" value="Unassembled WGS sequence"/>
</dbReference>
<gene>
    <name evidence="13" type="ORF">B7P43_G06566</name>
</gene>
<evidence type="ECO:0000256" key="5">
    <source>
        <dbReference type="ARBA" id="ARBA00022833"/>
    </source>
</evidence>
<evidence type="ECO:0000256" key="1">
    <source>
        <dbReference type="ARBA" id="ARBA00004123"/>
    </source>
</evidence>
<keyword evidence="7" id="KW-0539">Nucleus</keyword>
<dbReference type="GO" id="GO:0005634">
    <property type="term" value="C:nucleus"/>
    <property type="evidence" value="ECO:0007669"/>
    <property type="project" value="UniProtKB-SubCell"/>
</dbReference>
<dbReference type="InterPro" id="IPR001876">
    <property type="entry name" value="Znf_RanBP2"/>
</dbReference>
<feature type="region of interest" description="Disordered" evidence="10">
    <location>
        <begin position="96"/>
        <end position="149"/>
    </location>
</feature>
<comment type="caution">
    <text evidence="13">The sequence shown here is derived from an EMBL/GenBank/DDBJ whole genome shotgun (WGS) entry which is preliminary data.</text>
</comment>
<proteinExistence type="inferred from homology"/>
<evidence type="ECO:0000259" key="12">
    <source>
        <dbReference type="PROSITE" id="PS50199"/>
    </source>
</evidence>
<dbReference type="SMART" id="SM00547">
    <property type="entry name" value="ZnF_RBZ"/>
    <property type="match status" value="1"/>
</dbReference>
<dbReference type="OrthoDB" id="76445at2759"/>
<sequence length="237" mass="24935">MITQEDTVFVSGMSPALTEDDIQQHFGAIGVIKMDRRSGKPKIWMYKDKITGKPKGEATVTYDDANAARSAIDWFDGKDFKGSIIKVQMAQHKNNYVGGRGGRGGGRGGGGGGGGGGMDRGGRGGGRDNVRVESSGGFGRDGDWKCPNPECGNTNFSWRTECNRCNQERPEGVGGGDQPGRGGRGGRGMDRGGFRGRGGGDRGGRGFSRGGMDRGGRGRGGPMRGGGDRGRDRPKPY</sequence>
<dbReference type="InterPro" id="IPR035979">
    <property type="entry name" value="RBD_domain_sf"/>
</dbReference>
<organism evidence="13 14">
    <name type="scientific">Cryptotermes secundus</name>
    <dbReference type="NCBI Taxonomy" id="105785"/>
    <lineage>
        <taxon>Eukaryota</taxon>
        <taxon>Metazoa</taxon>
        <taxon>Ecdysozoa</taxon>
        <taxon>Arthropoda</taxon>
        <taxon>Hexapoda</taxon>
        <taxon>Insecta</taxon>
        <taxon>Pterygota</taxon>
        <taxon>Neoptera</taxon>
        <taxon>Polyneoptera</taxon>
        <taxon>Dictyoptera</taxon>
        <taxon>Blattodea</taxon>
        <taxon>Blattoidea</taxon>
        <taxon>Termitoidae</taxon>
        <taxon>Kalotermitidae</taxon>
        <taxon>Cryptotermitinae</taxon>
        <taxon>Cryptotermes</taxon>
    </lineage>
</organism>
<evidence type="ECO:0000256" key="9">
    <source>
        <dbReference type="PROSITE-ProRule" id="PRU00322"/>
    </source>
</evidence>
<comment type="subcellular location">
    <subcellularLocation>
        <location evidence="1">Nucleus</location>
    </subcellularLocation>
</comment>
<evidence type="ECO:0008006" key="15">
    <source>
        <dbReference type="Google" id="ProtNLM"/>
    </source>
</evidence>
<dbReference type="InterPro" id="IPR034870">
    <property type="entry name" value="TET_fam"/>
</dbReference>
<dbReference type="EMBL" id="NEVH01011193">
    <property type="protein sequence ID" value="PNF31967.1"/>
    <property type="molecule type" value="Genomic_DNA"/>
</dbReference>
<reference evidence="13 14" key="1">
    <citation type="submission" date="2017-12" db="EMBL/GenBank/DDBJ databases">
        <title>Hemimetabolous genomes reveal molecular basis of termite eusociality.</title>
        <authorList>
            <person name="Harrison M.C."/>
            <person name="Jongepier E."/>
            <person name="Robertson H.M."/>
            <person name="Arning N."/>
            <person name="Bitard-Feildel T."/>
            <person name="Chao H."/>
            <person name="Childers C.P."/>
            <person name="Dinh H."/>
            <person name="Doddapaneni H."/>
            <person name="Dugan S."/>
            <person name="Gowin J."/>
            <person name="Greiner C."/>
            <person name="Han Y."/>
            <person name="Hu H."/>
            <person name="Hughes D.S.T."/>
            <person name="Huylmans A.-K."/>
            <person name="Kemena C."/>
            <person name="Kremer L.P.M."/>
            <person name="Lee S.L."/>
            <person name="Lopez-Ezquerra A."/>
            <person name="Mallet L."/>
            <person name="Monroy-Kuhn J.M."/>
            <person name="Moser A."/>
            <person name="Murali S.C."/>
            <person name="Muzny D.M."/>
            <person name="Otani S."/>
            <person name="Piulachs M.-D."/>
            <person name="Poelchau M."/>
            <person name="Qu J."/>
            <person name="Schaub F."/>
            <person name="Wada-Katsumata A."/>
            <person name="Worley K.C."/>
            <person name="Xie Q."/>
            <person name="Ylla G."/>
            <person name="Poulsen M."/>
            <person name="Gibbs R.A."/>
            <person name="Schal C."/>
            <person name="Richards S."/>
            <person name="Belles X."/>
            <person name="Korb J."/>
            <person name="Bornberg-Bauer E."/>
        </authorList>
    </citation>
    <scope>NUCLEOTIDE SEQUENCE [LARGE SCALE GENOMIC DNA]</scope>
    <source>
        <tissue evidence="13">Whole body</tissue>
    </source>
</reference>
<evidence type="ECO:0000256" key="4">
    <source>
        <dbReference type="ARBA" id="ARBA00022771"/>
    </source>
</evidence>
<dbReference type="PROSITE" id="PS50199">
    <property type="entry name" value="ZF_RANBP2_2"/>
    <property type="match status" value="1"/>
</dbReference>
<evidence type="ECO:0000256" key="3">
    <source>
        <dbReference type="ARBA" id="ARBA00022723"/>
    </source>
</evidence>
<dbReference type="GO" id="GO:0008270">
    <property type="term" value="F:zinc ion binding"/>
    <property type="evidence" value="ECO:0007669"/>
    <property type="project" value="UniProtKB-KW"/>
</dbReference>
<feature type="compositionally biased region" description="Basic and acidic residues" evidence="10">
    <location>
        <begin position="187"/>
        <end position="204"/>
    </location>
</feature>
<evidence type="ECO:0000256" key="7">
    <source>
        <dbReference type="ARBA" id="ARBA00023242"/>
    </source>
</evidence>
<feature type="compositionally biased region" description="Basic and acidic residues" evidence="10">
    <location>
        <begin position="226"/>
        <end position="237"/>
    </location>
</feature>
<comment type="similarity">
    <text evidence="2">Belongs to the RRM TET family.</text>
</comment>
<dbReference type="Pfam" id="PF00076">
    <property type="entry name" value="RRM_1"/>
    <property type="match status" value="1"/>
</dbReference>
<keyword evidence="3" id="KW-0479">Metal-binding</keyword>
<dbReference type="InterPro" id="IPR012677">
    <property type="entry name" value="Nucleotide-bd_a/b_plait_sf"/>
</dbReference>
<feature type="compositionally biased region" description="Gly residues" evidence="10">
    <location>
        <begin position="98"/>
        <end position="119"/>
    </location>
</feature>
<dbReference type="PROSITE" id="PS50102">
    <property type="entry name" value="RRM"/>
    <property type="match status" value="1"/>
</dbReference>
<evidence type="ECO:0000256" key="6">
    <source>
        <dbReference type="ARBA" id="ARBA00022884"/>
    </source>
</evidence>
<dbReference type="CDD" id="cd12534">
    <property type="entry name" value="RRM_SARFH"/>
    <property type="match status" value="1"/>
</dbReference>
<keyword evidence="6 8" id="KW-0694">RNA-binding</keyword>
<dbReference type="PANTHER" id="PTHR23238">
    <property type="entry name" value="RNA BINDING PROTEIN"/>
    <property type="match status" value="1"/>
</dbReference>
<dbReference type="SUPFAM" id="SSF90209">
    <property type="entry name" value="Ran binding protein zinc finger-like"/>
    <property type="match status" value="1"/>
</dbReference>